<organism evidence="1 2">
    <name type="scientific">Zea mays</name>
    <name type="common">Maize</name>
    <dbReference type="NCBI Taxonomy" id="4577"/>
    <lineage>
        <taxon>Eukaryota</taxon>
        <taxon>Viridiplantae</taxon>
        <taxon>Streptophyta</taxon>
        <taxon>Embryophyta</taxon>
        <taxon>Tracheophyta</taxon>
        <taxon>Spermatophyta</taxon>
        <taxon>Magnoliopsida</taxon>
        <taxon>Liliopsida</taxon>
        <taxon>Poales</taxon>
        <taxon>Poaceae</taxon>
        <taxon>PACMAD clade</taxon>
        <taxon>Panicoideae</taxon>
        <taxon>Andropogonodae</taxon>
        <taxon>Andropogoneae</taxon>
        <taxon>Tripsacinae</taxon>
        <taxon>Zea</taxon>
    </lineage>
</organism>
<reference evidence="2" key="1">
    <citation type="journal article" date="2009" name="Science">
        <title>The B73 maize genome: complexity, diversity, and dynamics.</title>
        <authorList>
            <person name="Schnable P.S."/>
            <person name="Ware D."/>
            <person name="Fulton R.S."/>
            <person name="Stein J.C."/>
            <person name="Wei F."/>
            <person name="Pasternak S."/>
            <person name="Liang C."/>
            <person name="Zhang J."/>
            <person name="Fulton L."/>
            <person name="Graves T.A."/>
            <person name="Minx P."/>
            <person name="Reily A.D."/>
            <person name="Courtney L."/>
            <person name="Kruchowski S.S."/>
            <person name="Tomlinson C."/>
            <person name="Strong C."/>
            <person name="Delehaunty K."/>
            <person name="Fronick C."/>
            <person name="Courtney B."/>
            <person name="Rock S.M."/>
            <person name="Belter E."/>
            <person name="Du F."/>
            <person name="Kim K."/>
            <person name="Abbott R.M."/>
            <person name="Cotton M."/>
            <person name="Levy A."/>
            <person name="Marchetto P."/>
            <person name="Ochoa K."/>
            <person name="Jackson S.M."/>
            <person name="Gillam B."/>
            <person name="Chen W."/>
            <person name="Yan L."/>
            <person name="Higginbotham J."/>
            <person name="Cardenas M."/>
            <person name="Waligorski J."/>
            <person name="Applebaum E."/>
            <person name="Phelps L."/>
            <person name="Falcone J."/>
            <person name="Kanchi K."/>
            <person name="Thane T."/>
            <person name="Scimone A."/>
            <person name="Thane N."/>
            <person name="Henke J."/>
            <person name="Wang T."/>
            <person name="Ruppert J."/>
            <person name="Shah N."/>
            <person name="Rotter K."/>
            <person name="Hodges J."/>
            <person name="Ingenthron E."/>
            <person name="Cordes M."/>
            <person name="Kohlberg S."/>
            <person name="Sgro J."/>
            <person name="Delgado B."/>
            <person name="Mead K."/>
            <person name="Chinwalla A."/>
            <person name="Leonard S."/>
            <person name="Crouse K."/>
            <person name="Collura K."/>
            <person name="Kudrna D."/>
            <person name="Currie J."/>
            <person name="He R."/>
            <person name="Angelova A."/>
            <person name="Rajasekar S."/>
            <person name="Mueller T."/>
            <person name="Lomeli R."/>
            <person name="Scara G."/>
            <person name="Ko A."/>
            <person name="Delaney K."/>
            <person name="Wissotski M."/>
            <person name="Lopez G."/>
            <person name="Campos D."/>
            <person name="Braidotti M."/>
            <person name="Ashley E."/>
            <person name="Golser W."/>
            <person name="Kim H."/>
            <person name="Lee S."/>
            <person name="Lin J."/>
            <person name="Dujmic Z."/>
            <person name="Kim W."/>
            <person name="Talag J."/>
            <person name="Zuccolo A."/>
            <person name="Fan C."/>
            <person name="Sebastian A."/>
            <person name="Kramer M."/>
            <person name="Spiegel L."/>
            <person name="Nascimento L."/>
            <person name="Zutavern T."/>
            <person name="Miller B."/>
            <person name="Ambroise C."/>
            <person name="Muller S."/>
            <person name="Spooner W."/>
            <person name="Narechania A."/>
            <person name="Ren L."/>
            <person name="Wei S."/>
            <person name="Kumari S."/>
            <person name="Faga B."/>
            <person name="Levy M.J."/>
            <person name="McMahan L."/>
            <person name="Van Buren P."/>
            <person name="Vaughn M.W."/>
            <person name="Ying K."/>
            <person name="Yeh C.-T."/>
            <person name="Emrich S.J."/>
            <person name="Jia Y."/>
            <person name="Kalyanaraman A."/>
            <person name="Hsia A.-P."/>
            <person name="Barbazuk W.B."/>
            <person name="Baucom R.S."/>
            <person name="Brutnell T.P."/>
            <person name="Carpita N.C."/>
            <person name="Chaparro C."/>
            <person name="Chia J.-M."/>
            <person name="Deragon J.-M."/>
            <person name="Estill J.C."/>
            <person name="Fu Y."/>
            <person name="Jeddeloh J.A."/>
            <person name="Han Y."/>
            <person name="Lee H."/>
            <person name="Li P."/>
            <person name="Lisch D.R."/>
            <person name="Liu S."/>
            <person name="Liu Z."/>
            <person name="Nagel D.H."/>
            <person name="McCann M.C."/>
            <person name="SanMiguel P."/>
            <person name="Myers A.M."/>
            <person name="Nettleton D."/>
            <person name="Nguyen J."/>
            <person name="Penning B.W."/>
            <person name="Ponnala L."/>
            <person name="Schneider K.L."/>
            <person name="Schwartz D.C."/>
            <person name="Sharma A."/>
            <person name="Soderlund C."/>
            <person name="Springer N.M."/>
            <person name="Sun Q."/>
            <person name="Wang H."/>
            <person name="Waterman M."/>
            <person name="Westerman R."/>
            <person name="Wolfgruber T.K."/>
            <person name="Yang L."/>
            <person name="Yu Y."/>
            <person name="Zhang L."/>
            <person name="Zhou S."/>
            <person name="Zhu Q."/>
            <person name="Bennetzen J.L."/>
            <person name="Dawe R.K."/>
            <person name="Jiang J."/>
            <person name="Jiang N."/>
            <person name="Presting G.G."/>
            <person name="Wessler S.R."/>
            <person name="Aluru S."/>
            <person name="Martienssen R.A."/>
            <person name="Clifton S.W."/>
            <person name="McCombie W.R."/>
            <person name="Wing R.A."/>
            <person name="Wilson R.K."/>
        </authorList>
    </citation>
    <scope>NUCLEOTIDE SEQUENCE [LARGE SCALE GENOMIC DNA]</scope>
    <source>
        <strain evidence="2">cv. B73</strain>
    </source>
</reference>
<dbReference type="EnsemblPlants" id="Zm00001eb209540_T001">
    <property type="protein sequence ID" value="Zm00001eb209540_P001"/>
    <property type="gene ID" value="Zm00001eb209540"/>
</dbReference>
<proteinExistence type="predicted"/>
<accession>A0A804P5F4</accession>
<reference evidence="1" key="3">
    <citation type="submission" date="2021-05" db="UniProtKB">
        <authorList>
            <consortium name="EnsemblPlants"/>
        </authorList>
    </citation>
    <scope>IDENTIFICATION</scope>
    <source>
        <strain evidence="1">cv. B73</strain>
    </source>
</reference>
<dbReference type="Proteomes" id="UP000007305">
    <property type="component" value="Chromosome 4"/>
</dbReference>
<evidence type="ECO:0000313" key="2">
    <source>
        <dbReference type="Proteomes" id="UP000007305"/>
    </source>
</evidence>
<dbReference type="Gramene" id="Zm00001eb209540_T001">
    <property type="protein sequence ID" value="Zm00001eb209540_P001"/>
    <property type="gene ID" value="Zm00001eb209540"/>
</dbReference>
<reference evidence="1" key="2">
    <citation type="submission" date="2019-07" db="EMBL/GenBank/DDBJ databases">
        <authorList>
            <person name="Seetharam A."/>
            <person name="Woodhouse M."/>
            <person name="Cannon E."/>
        </authorList>
    </citation>
    <scope>NUCLEOTIDE SEQUENCE [LARGE SCALE GENOMIC DNA]</scope>
    <source>
        <strain evidence="1">cv. B73</strain>
    </source>
</reference>
<name>A0A804P5F4_MAIZE</name>
<evidence type="ECO:0000313" key="1">
    <source>
        <dbReference type="EnsemblPlants" id="Zm00001eb209540_P001"/>
    </source>
</evidence>
<dbReference type="InParanoid" id="A0A804P5F4"/>
<dbReference type="AlphaFoldDB" id="A0A804P5F4"/>
<protein>
    <submittedName>
        <fullName evidence="1">Uncharacterized protein</fullName>
    </submittedName>
</protein>
<keyword evidence="2" id="KW-1185">Reference proteome</keyword>
<sequence length="102" mass="10755">MHGASYVTGSVAKKASSFTLSVRDMNLMQMGARACMSAIVDDKSIPSPSPQIIPDATAIENVGALLGSARLHRYSTKLPTNMSMGMRAGTTKAMATQMMLGM</sequence>